<dbReference type="PROSITE" id="PS51375">
    <property type="entry name" value="PPR"/>
    <property type="match status" value="5"/>
</dbReference>
<dbReference type="InterPro" id="IPR046848">
    <property type="entry name" value="E_motif"/>
</dbReference>
<dbReference type="InterPro" id="IPR013154">
    <property type="entry name" value="ADH-like_N"/>
</dbReference>
<feature type="repeat" description="PPR" evidence="6">
    <location>
        <begin position="375"/>
        <end position="409"/>
    </location>
</feature>
<keyword evidence="3" id="KW-0521">NADP</keyword>
<reference evidence="8 9" key="1">
    <citation type="journal article" date="2017" name="Nat. Commun.">
        <title>Genome assembly with in vitro proximity ligation data and whole-genome triplication in lettuce.</title>
        <authorList>
            <person name="Reyes-Chin-Wo S."/>
            <person name="Wang Z."/>
            <person name="Yang X."/>
            <person name="Kozik A."/>
            <person name="Arikit S."/>
            <person name="Song C."/>
            <person name="Xia L."/>
            <person name="Froenicke L."/>
            <person name="Lavelle D.O."/>
            <person name="Truco M.J."/>
            <person name="Xia R."/>
            <person name="Zhu S."/>
            <person name="Xu C."/>
            <person name="Xu H."/>
            <person name="Xu X."/>
            <person name="Cox K."/>
            <person name="Korf I."/>
            <person name="Meyers B.C."/>
            <person name="Michelmore R.W."/>
        </authorList>
    </citation>
    <scope>NUCLEOTIDE SEQUENCE [LARGE SCALE GENOMIC DNA]</scope>
    <source>
        <strain evidence="9">cv. Salinas</strain>
        <tissue evidence="8">Seedlings</tissue>
    </source>
</reference>
<evidence type="ECO:0000256" key="6">
    <source>
        <dbReference type="PROSITE-ProRule" id="PRU00708"/>
    </source>
</evidence>
<dbReference type="Pfam" id="PF13041">
    <property type="entry name" value="PPR_2"/>
    <property type="match status" value="2"/>
</dbReference>
<evidence type="ECO:0000256" key="2">
    <source>
        <dbReference type="ARBA" id="ARBA00022737"/>
    </source>
</evidence>
<dbReference type="GO" id="GO:0003723">
    <property type="term" value="F:RNA binding"/>
    <property type="evidence" value="ECO:0007669"/>
    <property type="project" value="InterPro"/>
</dbReference>
<evidence type="ECO:0000256" key="5">
    <source>
        <dbReference type="ARBA" id="ARBA00070796"/>
    </source>
</evidence>
<dbReference type="NCBIfam" id="TIGR00756">
    <property type="entry name" value="PPR"/>
    <property type="match status" value="7"/>
</dbReference>
<dbReference type="FunFam" id="1.25.40.10:FF:000442">
    <property type="entry name" value="Pentatricopeptide repeat-containing protein At3g49710"/>
    <property type="match status" value="1"/>
</dbReference>
<dbReference type="InterPro" id="IPR047618">
    <property type="entry name" value="QOR-like"/>
</dbReference>
<dbReference type="InterPro" id="IPR046960">
    <property type="entry name" value="PPR_At4g14850-like_plant"/>
</dbReference>
<name>A0A9R1WK63_LACSA</name>
<feature type="repeat" description="PPR" evidence="6">
    <location>
        <begin position="105"/>
        <end position="139"/>
    </location>
</feature>
<dbReference type="CDD" id="cd05286">
    <property type="entry name" value="QOR2"/>
    <property type="match status" value="1"/>
</dbReference>
<dbReference type="EMBL" id="NBSK02000002">
    <property type="protein sequence ID" value="KAJ0223598.1"/>
    <property type="molecule type" value="Genomic_DNA"/>
</dbReference>
<dbReference type="AlphaFoldDB" id="A0A9R1WK63"/>
<protein>
    <recommendedName>
        <fullName evidence="5">Probable quinone oxidoreductase</fullName>
    </recommendedName>
</protein>
<feature type="repeat" description="PPR" evidence="6">
    <location>
        <begin position="74"/>
        <end position="104"/>
    </location>
</feature>
<feature type="repeat" description="PPR" evidence="6">
    <location>
        <begin position="477"/>
        <end position="511"/>
    </location>
</feature>
<dbReference type="InterPro" id="IPR036291">
    <property type="entry name" value="NAD(P)-bd_dom_sf"/>
</dbReference>
<dbReference type="InterPro" id="IPR002885">
    <property type="entry name" value="PPR_rpt"/>
</dbReference>
<gene>
    <name evidence="8" type="ORF">LSAT_V11C200097850</name>
</gene>
<dbReference type="GO" id="GO:0003960">
    <property type="term" value="F:quinone reductase (NADPH) activity"/>
    <property type="evidence" value="ECO:0007669"/>
    <property type="project" value="InterPro"/>
</dbReference>
<feature type="repeat" description="PPR" evidence="6">
    <location>
        <begin position="206"/>
        <end position="240"/>
    </location>
</feature>
<dbReference type="Pfam" id="PF14432">
    <property type="entry name" value="DYW_deaminase"/>
    <property type="match status" value="1"/>
</dbReference>
<dbReference type="SUPFAM" id="SSF48452">
    <property type="entry name" value="TPR-like"/>
    <property type="match status" value="1"/>
</dbReference>
<dbReference type="FunFam" id="1.25.40.10:FF:000366">
    <property type="entry name" value="Pentatricopeptide (PPR) repeat-containing protein"/>
    <property type="match status" value="1"/>
</dbReference>
<dbReference type="InterPro" id="IPR013149">
    <property type="entry name" value="ADH-like_C"/>
</dbReference>
<comment type="caution">
    <text evidence="8">The sequence shown here is derived from an EMBL/GenBank/DDBJ whole genome shotgun (WGS) entry which is preliminary data.</text>
</comment>
<dbReference type="InterPro" id="IPR011032">
    <property type="entry name" value="GroES-like_sf"/>
</dbReference>
<dbReference type="GO" id="GO:0009451">
    <property type="term" value="P:RNA modification"/>
    <property type="evidence" value="ECO:0007669"/>
    <property type="project" value="InterPro"/>
</dbReference>
<evidence type="ECO:0000256" key="1">
    <source>
        <dbReference type="ARBA" id="ARBA00006643"/>
    </source>
</evidence>
<dbReference type="SUPFAM" id="SSF51735">
    <property type="entry name" value="NAD(P)-binding Rossmann-fold domains"/>
    <property type="match status" value="1"/>
</dbReference>
<dbReference type="InterPro" id="IPR020843">
    <property type="entry name" value="ER"/>
</dbReference>
<dbReference type="SUPFAM" id="SSF50129">
    <property type="entry name" value="GroES-like"/>
    <property type="match status" value="1"/>
</dbReference>
<dbReference type="GO" id="GO:0008270">
    <property type="term" value="F:zinc ion binding"/>
    <property type="evidence" value="ECO:0007669"/>
    <property type="project" value="InterPro"/>
</dbReference>
<dbReference type="InterPro" id="IPR011990">
    <property type="entry name" value="TPR-like_helical_dom_sf"/>
</dbReference>
<evidence type="ECO:0000256" key="3">
    <source>
        <dbReference type="ARBA" id="ARBA00022857"/>
    </source>
</evidence>
<dbReference type="InterPro" id="IPR032867">
    <property type="entry name" value="DYW_dom"/>
</dbReference>
<dbReference type="Pfam" id="PF00107">
    <property type="entry name" value="ADH_zinc_N"/>
    <property type="match status" value="1"/>
</dbReference>
<keyword evidence="9" id="KW-1185">Reference proteome</keyword>
<dbReference type="Pfam" id="PF20431">
    <property type="entry name" value="E_motif"/>
    <property type="match status" value="1"/>
</dbReference>
<dbReference type="SMART" id="SM00829">
    <property type="entry name" value="PKS_ER"/>
    <property type="match status" value="1"/>
</dbReference>
<keyword evidence="2" id="KW-0677">Repeat</keyword>
<dbReference type="PANTHER" id="PTHR47926:SF519">
    <property type="entry name" value="DYW DOMAIN-CONTAINING PROTEIN"/>
    <property type="match status" value="1"/>
</dbReference>
<dbReference type="FunFam" id="3.40.50.720:FF:000053">
    <property type="entry name" value="Quinone oxidoreductase 1"/>
    <property type="match status" value="1"/>
</dbReference>
<evidence type="ECO:0000256" key="4">
    <source>
        <dbReference type="ARBA" id="ARBA00023002"/>
    </source>
</evidence>
<dbReference type="Pfam" id="PF08240">
    <property type="entry name" value="ADH_N"/>
    <property type="match status" value="1"/>
</dbReference>
<accession>A0A9R1WK63</accession>
<sequence length="1089" mass="119973">MGTFRHQLSDHYASLIQRTLVNKDPCAGKAIHASIIKSGIHVGVFLTNNLMNLYAKTGFLVDARRLFDEMPVRNASSWNTIISANAKQGRVDYARRLFDEMPEPDSVSWTAMMVGYNQMGRFETAVRMLVDMISSKVMPTQYTFTIVLASCAAMNRLDIGKKVHSFIVKVGLSNYTSVANSLLNMYAKSGDLLTAESIFGKMKSKSTSSWNTMISMHMQCRRFDLALAQFDQMSNRDIVTWNSMISGYNQHGFDSESLHMFSNMLKIKNPTLKPDKYTLASVLSASTNISSLKLGKQIHGHIIRIEFDLSGAVGNALISMYSKLGDIKTAQKIVEKYKTSNENNIIAFTSLLDGYIKKGEMGPARKIFDSLTDPDVVAWTAMIVGYMQNGFNNEAIDLFRSMIKSGPQPNSYTLAAILSVSSSLASLNHGKQIHAKAIKTEVALSVSVSNALINMYAKSGSIGNAKRVFEMISGLKDNISWTSMVISLAQHGHGEESLKLFEKMLDFDIKPDHITYVGVISACTHMGLVEKGRGYFKMMQERHGIEPTHSHYACMVDLLGRAGKLLEAYDVIKNMPIEPDVIAWGSLLSSSFVHKNMDLAKIAAERVLLMDPDNSGAYSALANVYSVHGEWEESAKIRRSMKFKKVKKDQGLSWVQIRDQVHVFGAEDGVHPERDGIYEMMGEIWKGIKKLGFVPKTEVVLHDLDEEVKEEILMHHSEKLAIAFALMKTPKNSSLTIMKNLRGVEVQFHPTKSKKISSTGLKRMVKAIRVYELGGPEVLKWEDMEIGDPKEGEIRVKNMAIGVNFIDIYYRTGVYKVPEIPYTPGVEAAGLVTGVGSGVNNLKIGDVVYHNSMGTYTEEQIVLAEKAFLLPLIDPLVAASAMVKGLTARFLVRTWFKVEQGHTVLVHAAAGGVGSLLCQWANMLGAIVIGTVSTKEKALQAKEDGCHHVILYKEEDFVTRVNEITSGQGVEVVFDSVGKDTFQGSLACLKARGYMMSYGQSSGTPDPVPLSALAAKSLFLTRPSLRTSNISKEEMREAIGDVVSKVGSGALRVRVNHTYPLSQAAQAHADMAARKTSGSIVLIPDGSGH</sequence>
<dbReference type="Gene3D" id="3.90.180.10">
    <property type="entry name" value="Medium-chain alcohol dehydrogenases, catalytic domain"/>
    <property type="match status" value="1"/>
</dbReference>
<dbReference type="Proteomes" id="UP000235145">
    <property type="component" value="Unassembled WGS sequence"/>
</dbReference>
<organism evidence="8 9">
    <name type="scientific">Lactuca sativa</name>
    <name type="common">Garden lettuce</name>
    <dbReference type="NCBI Taxonomy" id="4236"/>
    <lineage>
        <taxon>Eukaryota</taxon>
        <taxon>Viridiplantae</taxon>
        <taxon>Streptophyta</taxon>
        <taxon>Embryophyta</taxon>
        <taxon>Tracheophyta</taxon>
        <taxon>Spermatophyta</taxon>
        <taxon>Magnoliopsida</taxon>
        <taxon>eudicotyledons</taxon>
        <taxon>Gunneridae</taxon>
        <taxon>Pentapetalae</taxon>
        <taxon>asterids</taxon>
        <taxon>campanulids</taxon>
        <taxon>Asterales</taxon>
        <taxon>Asteraceae</taxon>
        <taxon>Cichorioideae</taxon>
        <taxon>Cichorieae</taxon>
        <taxon>Lactucinae</taxon>
        <taxon>Lactuca</taxon>
    </lineage>
</organism>
<evidence type="ECO:0000313" key="9">
    <source>
        <dbReference type="Proteomes" id="UP000235145"/>
    </source>
</evidence>
<evidence type="ECO:0000313" key="8">
    <source>
        <dbReference type="EMBL" id="KAJ0223598.1"/>
    </source>
</evidence>
<evidence type="ECO:0000259" key="7">
    <source>
        <dbReference type="SMART" id="SM00829"/>
    </source>
</evidence>
<dbReference type="PANTHER" id="PTHR47926">
    <property type="entry name" value="PENTATRICOPEPTIDE REPEAT-CONTAINING PROTEIN"/>
    <property type="match status" value="1"/>
</dbReference>
<dbReference type="Gene3D" id="1.25.40.10">
    <property type="entry name" value="Tetratricopeptide repeat domain"/>
    <property type="match status" value="5"/>
</dbReference>
<proteinExistence type="inferred from homology"/>
<dbReference type="Pfam" id="PF01535">
    <property type="entry name" value="PPR"/>
    <property type="match status" value="11"/>
</dbReference>
<keyword evidence="4" id="KW-0560">Oxidoreductase</keyword>
<feature type="domain" description="Enoyl reductase (ER)" evidence="7">
    <location>
        <begin position="774"/>
        <end position="1082"/>
    </location>
</feature>
<comment type="similarity">
    <text evidence="1">Belongs to the PPR family. PCMP-H subfamily.</text>
</comment>
<dbReference type="Gene3D" id="3.40.50.720">
    <property type="entry name" value="NAD(P)-binding Rossmann-like Domain"/>
    <property type="match status" value="1"/>
</dbReference>
<dbReference type="FunFam" id="1.25.40.10:FF:000031">
    <property type="entry name" value="Pentatricopeptide repeat-containing protein mitochondrial"/>
    <property type="match status" value="1"/>
</dbReference>